<proteinExistence type="inferred from homology"/>
<evidence type="ECO:0000256" key="7">
    <source>
        <dbReference type="ARBA" id="ARBA00022723"/>
    </source>
</evidence>
<dbReference type="HOGENOM" id="CLU_030894_6_2_9"/>
<dbReference type="KEGG" id="blr:BRLA_c007750"/>
<dbReference type="GO" id="GO:0003676">
    <property type="term" value="F:nucleic acid binding"/>
    <property type="evidence" value="ECO:0007669"/>
    <property type="project" value="InterPro"/>
</dbReference>
<dbReference type="FunFam" id="3.30.420.10:FF:000089">
    <property type="entry name" value="Ribonuclease H"/>
    <property type="match status" value="1"/>
</dbReference>
<reference evidence="13 14" key="1">
    <citation type="journal article" date="2011" name="J. Bacteriol.">
        <title>Genome sequence of Brevibacillus laterosporus LMG 15441, a pathogen of invertebrates.</title>
        <authorList>
            <person name="Djukic M."/>
            <person name="Poehlein A."/>
            <person name="Thurmer A."/>
            <person name="Daniel R."/>
        </authorList>
    </citation>
    <scope>NUCLEOTIDE SEQUENCE [LARGE SCALE GENOMIC DNA]</scope>
    <source>
        <strain evidence="13 14">LMG 15441</strain>
    </source>
</reference>
<dbReference type="Proteomes" id="UP000005850">
    <property type="component" value="Chromosome"/>
</dbReference>
<comment type="similarity">
    <text evidence="3 11">Belongs to the RNase H family.</text>
</comment>
<keyword evidence="6 11" id="KW-0540">Nuclease</keyword>
<dbReference type="EC" id="3.1.26.4" evidence="5 11"/>
<feature type="binding site" evidence="11">
    <location>
        <position position="47"/>
    </location>
    <ligand>
        <name>Mg(2+)</name>
        <dbReference type="ChEBI" id="CHEBI:18420"/>
        <label>1</label>
    </ligand>
</feature>
<evidence type="ECO:0000256" key="6">
    <source>
        <dbReference type="ARBA" id="ARBA00022722"/>
    </source>
</evidence>
<evidence type="ECO:0000256" key="3">
    <source>
        <dbReference type="ARBA" id="ARBA00005300"/>
    </source>
</evidence>
<dbReference type="eggNOG" id="COG0328">
    <property type="taxonomic scope" value="Bacteria"/>
</dbReference>
<dbReference type="InterPro" id="IPR012337">
    <property type="entry name" value="RNaseH-like_sf"/>
</dbReference>
<feature type="binding site" evidence="11">
    <location>
        <position position="9"/>
    </location>
    <ligand>
        <name>Mg(2+)</name>
        <dbReference type="ChEBI" id="CHEBI:18420"/>
        <label>2</label>
    </ligand>
</feature>
<dbReference type="STRING" id="1042163.BRLA_c007750"/>
<dbReference type="GO" id="GO:0005737">
    <property type="term" value="C:cytoplasm"/>
    <property type="evidence" value="ECO:0007669"/>
    <property type="project" value="UniProtKB-SubCell"/>
</dbReference>
<evidence type="ECO:0000256" key="9">
    <source>
        <dbReference type="ARBA" id="ARBA00022801"/>
    </source>
</evidence>
<feature type="domain" description="RNase H type-1" evidence="12">
    <location>
        <begin position="1"/>
        <end position="142"/>
    </location>
</feature>
<protein>
    <recommendedName>
        <fullName evidence="5 11">Ribonuclease H</fullName>
        <shortName evidence="11">RNase H</shortName>
        <ecNumber evidence="5 11">3.1.26.4</ecNumber>
    </recommendedName>
</protein>
<dbReference type="HAMAP" id="MF_00042">
    <property type="entry name" value="RNase_H"/>
    <property type="match status" value="1"/>
</dbReference>
<sequence>MKEVTIYTDGACSGNPGPGGWGAVLFYGEHKKEMSGSAEQTTNNRMELQAVIEALKVLKEPCKVTIYSDSAYVVNCFQQRWHVGWVQRGWKNSKNQPVENQELWKELLSLMEIHQVSYVKVKGHADNEWNNRCDELATGAIKHR</sequence>
<evidence type="ECO:0000256" key="5">
    <source>
        <dbReference type="ARBA" id="ARBA00012180"/>
    </source>
</evidence>
<evidence type="ECO:0000256" key="10">
    <source>
        <dbReference type="ARBA" id="ARBA00022842"/>
    </source>
</evidence>
<comment type="function">
    <text evidence="2 11">Endonuclease that specifically degrades the RNA of RNA-DNA hybrids.</text>
</comment>
<feature type="binding site" evidence="11">
    <location>
        <position position="134"/>
    </location>
    <ligand>
        <name>Mg(2+)</name>
        <dbReference type="ChEBI" id="CHEBI:18420"/>
        <label>2</label>
    </ligand>
</feature>
<keyword evidence="11" id="KW-0963">Cytoplasm</keyword>
<dbReference type="InterPro" id="IPR036397">
    <property type="entry name" value="RNaseH_sf"/>
</dbReference>
<evidence type="ECO:0000256" key="11">
    <source>
        <dbReference type="HAMAP-Rule" id="MF_00042"/>
    </source>
</evidence>
<keyword evidence="7 11" id="KW-0479">Metal-binding</keyword>
<evidence type="ECO:0000256" key="8">
    <source>
        <dbReference type="ARBA" id="ARBA00022759"/>
    </source>
</evidence>
<dbReference type="InterPro" id="IPR022892">
    <property type="entry name" value="RNaseHI"/>
</dbReference>
<dbReference type="PANTHER" id="PTHR10642:SF26">
    <property type="entry name" value="RIBONUCLEASE H1"/>
    <property type="match status" value="1"/>
</dbReference>
<evidence type="ECO:0000259" key="12">
    <source>
        <dbReference type="PROSITE" id="PS50879"/>
    </source>
</evidence>
<evidence type="ECO:0000256" key="4">
    <source>
        <dbReference type="ARBA" id="ARBA00011245"/>
    </source>
</evidence>
<evidence type="ECO:0000256" key="1">
    <source>
        <dbReference type="ARBA" id="ARBA00000077"/>
    </source>
</evidence>
<evidence type="ECO:0000313" key="13">
    <source>
        <dbReference type="EMBL" id="AIG25118.1"/>
    </source>
</evidence>
<comment type="catalytic activity">
    <reaction evidence="1 11">
        <text>Endonucleolytic cleavage to 5'-phosphomonoester.</text>
        <dbReference type="EC" id="3.1.26.4"/>
    </reaction>
</comment>
<evidence type="ECO:0000313" key="14">
    <source>
        <dbReference type="Proteomes" id="UP000005850"/>
    </source>
</evidence>
<dbReference type="Gene3D" id="3.30.420.10">
    <property type="entry name" value="Ribonuclease H-like superfamily/Ribonuclease H"/>
    <property type="match status" value="1"/>
</dbReference>
<evidence type="ECO:0000256" key="2">
    <source>
        <dbReference type="ARBA" id="ARBA00004065"/>
    </source>
</evidence>
<dbReference type="PROSITE" id="PS50879">
    <property type="entry name" value="RNASE_H_1"/>
    <property type="match status" value="1"/>
</dbReference>
<dbReference type="SUPFAM" id="SSF53098">
    <property type="entry name" value="Ribonuclease H-like"/>
    <property type="match status" value="1"/>
</dbReference>
<feature type="binding site" evidence="11">
    <location>
        <position position="69"/>
    </location>
    <ligand>
        <name>Mg(2+)</name>
        <dbReference type="ChEBI" id="CHEBI:18420"/>
        <label>1</label>
    </ligand>
</feature>
<organism evidence="13 14">
    <name type="scientific">Brevibacillus laterosporus LMG 15441</name>
    <dbReference type="NCBI Taxonomy" id="1042163"/>
    <lineage>
        <taxon>Bacteria</taxon>
        <taxon>Bacillati</taxon>
        <taxon>Bacillota</taxon>
        <taxon>Bacilli</taxon>
        <taxon>Bacillales</taxon>
        <taxon>Paenibacillaceae</taxon>
        <taxon>Brevibacillus</taxon>
    </lineage>
</organism>
<dbReference type="InterPro" id="IPR002156">
    <property type="entry name" value="RNaseH_domain"/>
</dbReference>
<dbReference type="GO" id="GO:0000287">
    <property type="term" value="F:magnesium ion binding"/>
    <property type="evidence" value="ECO:0007669"/>
    <property type="project" value="UniProtKB-UniRule"/>
</dbReference>
<name>A0A075R1K3_BRELA</name>
<keyword evidence="9 11" id="KW-0378">Hydrolase</keyword>
<comment type="subcellular location">
    <subcellularLocation>
        <location evidence="11">Cytoplasm</location>
    </subcellularLocation>
</comment>
<gene>
    <name evidence="11" type="primary">rnhA</name>
    <name evidence="13" type="ORF">BRLA_c007750</name>
</gene>
<dbReference type="RefSeq" id="WP_003335386.1">
    <property type="nucleotide sequence ID" value="NZ_CP007806.1"/>
</dbReference>
<dbReference type="AlphaFoldDB" id="A0A075R1K3"/>
<dbReference type="NCBIfam" id="NF001236">
    <property type="entry name" value="PRK00203.1"/>
    <property type="match status" value="1"/>
</dbReference>
<comment type="subunit">
    <text evidence="4 11">Monomer.</text>
</comment>
<keyword evidence="14" id="KW-1185">Reference proteome</keyword>
<dbReference type="GO" id="GO:0043137">
    <property type="term" value="P:DNA replication, removal of RNA primer"/>
    <property type="evidence" value="ECO:0007669"/>
    <property type="project" value="TreeGrafter"/>
</dbReference>
<dbReference type="InterPro" id="IPR050092">
    <property type="entry name" value="RNase_H"/>
</dbReference>
<dbReference type="PANTHER" id="PTHR10642">
    <property type="entry name" value="RIBONUCLEASE H1"/>
    <property type="match status" value="1"/>
</dbReference>
<feature type="binding site" evidence="11">
    <location>
        <position position="9"/>
    </location>
    <ligand>
        <name>Mg(2+)</name>
        <dbReference type="ChEBI" id="CHEBI:18420"/>
        <label>1</label>
    </ligand>
</feature>
<comment type="cofactor">
    <cofactor evidence="11">
        <name>Mg(2+)</name>
        <dbReference type="ChEBI" id="CHEBI:18420"/>
    </cofactor>
    <text evidence="11">Binds 1 Mg(2+) ion per subunit. May bind a second metal ion at a regulatory site, or after substrate binding.</text>
</comment>
<dbReference type="Pfam" id="PF00075">
    <property type="entry name" value="RNase_H"/>
    <property type="match status" value="1"/>
</dbReference>
<dbReference type="EMBL" id="CP007806">
    <property type="protein sequence ID" value="AIG25118.1"/>
    <property type="molecule type" value="Genomic_DNA"/>
</dbReference>
<keyword evidence="8 11" id="KW-0255">Endonuclease</keyword>
<accession>A0A075R1K3</accession>
<dbReference type="GO" id="GO:0004523">
    <property type="term" value="F:RNA-DNA hybrid ribonuclease activity"/>
    <property type="evidence" value="ECO:0007669"/>
    <property type="project" value="UniProtKB-UniRule"/>
</dbReference>
<dbReference type="CDD" id="cd09278">
    <property type="entry name" value="RNase_HI_prokaryote_like"/>
    <property type="match status" value="1"/>
</dbReference>
<keyword evidence="10 11" id="KW-0460">Magnesium</keyword>